<feature type="binding site" evidence="9">
    <location>
        <begin position="187"/>
        <end position="188"/>
    </location>
    <ligand>
        <name>2-[(2R,5Z)-2-carboxy-4-methylthiazol-5(2H)-ylidene]ethyl phosphate</name>
        <dbReference type="ChEBI" id="CHEBI:62899"/>
    </ligand>
</feature>
<keyword evidence="2 9" id="KW-0808">Transferase</keyword>
<evidence type="ECO:0000256" key="5">
    <source>
        <dbReference type="ARBA" id="ARBA00022977"/>
    </source>
</evidence>
<evidence type="ECO:0000256" key="1">
    <source>
        <dbReference type="ARBA" id="ARBA00005165"/>
    </source>
</evidence>
<dbReference type="EMBL" id="FQTU01000022">
    <property type="protein sequence ID" value="SHF23544.1"/>
    <property type="molecule type" value="Genomic_DNA"/>
</dbReference>
<evidence type="ECO:0000313" key="14">
    <source>
        <dbReference type="Proteomes" id="UP000184251"/>
    </source>
</evidence>
<dbReference type="AlphaFoldDB" id="A0A1M5A008"/>
<dbReference type="SUPFAM" id="SSF51391">
    <property type="entry name" value="Thiamin phosphate synthase"/>
    <property type="match status" value="1"/>
</dbReference>
<dbReference type="GO" id="GO:0005737">
    <property type="term" value="C:cytoplasm"/>
    <property type="evidence" value="ECO:0007669"/>
    <property type="project" value="TreeGrafter"/>
</dbReference>
<evidence type="ECO:0000256" key="6">
    <source>
        <dbReference type="ARBA" id="ARBA00047334"/>
    </source>
</evidence>
<organism evidence="13 14">
    <name type="scientific">Alkalibacter saccharofermentans DSM 14828</name>
    <dbReference type="NCBI Taxonomy" id="1120975"/>
    <lineage>
        <taxon>Bacteria</taxon>
        <taxon>Bacillati</taxon>
        <taxon>Bacillota</taxon>
        <taxon>Clostridia</taxon>
        <taxon>Eubacteriales</taxon>
        <taxon>Eubacteriaceae</taxon>
        <taxon>Alkalibacter</taxon>
    </lineage>
</organism>
<dbReference type="InterPro" id="IPR034291">
    <property type="entry name" value="TMP_synthase"/>
</dbReference>
<comment type="cofactor">
    <cofactor evidence="9">
        <name>Mg(2+)</name>
        <dbReference type="ChEBI" id="CHEBI:18420"/>
    </cofactor>
    <text evidence="9">Binds 1 Mg(2+) ion per subunit.</text>
</comment>
<dbReference type="GO" id="GO:0009229">
    <property type="term" value="P:thiamine diphosphate biosynthetic process"/>
    <property type="evidence" value="ECO:0007669"/>
    <property type="project" value="UniProtKB-UniRule"/>
</dbReference>
<comment type="catalytic activity">
    <reaction evidence="8 9 10">
        <text>2-[(2R,5Z)-2-carboxy-4-methylthiazol-5(2H)-ylidene]ethyl phosphate + 4-amino-2-methyl-5-(diphosphooxymethyl)pyrimidine + 2 H(+) = thiamine phosphate + CO2 + diphosphate</text>
        <dbReference type="Rhea" id="RHEA:47844"/>
        <dbReference type="ChEBI" id="CHEBI:15378"/>
        <dbReference type="ChEBI" id="CHEBI:16526"/>
        <dbReference type="ChEBI" id="CHEBI:33019"/>
        <dbReference type="ChEBI" id="CHEBI:37575"/>
        <dbReference type="ChEBI" id="CHEBI:57841"/>
        <dbReference type="ChEBI" id="CHEBI:62899"/>
        <dbReference type="EC" id="2.5.1.3"/>
    </reaction>
</comment>
<feature type="binding site" evidence="9">
    <location>
        <position position="111"/>
    </location>
    <ligand>
        <name>4-amino-2-methyl-5-(diphosphooxymethyl)pyrimidine</name>
        <dbReference type="ChEBI" id="CHEBI:57841"/>
    </ligand>
</feature>
<dbReference type="FunFam" id="3.20.20.70:FF:000096">
    <property type="entry name" value="Thiamine-phosphate synthase"/>
    <property type="match status" value="1"/>
</dbReference>
<dbReference type="Proteomes" id="UP000184251">
    <property type="component" value="Unassembled WGS sequence"/>
</dbReference>
<name>A0A1M5A008_9FIRM</name>
<dbReference type="GO" id="GO:0000287">
    <property type="term" value="F:magnesium ion binding"/>
    <property type="evidence" value="ECO:0007669"/>
    <property type="project" value="UniProtKB-UniRule"/>
</dbReference>
<dbReference type="Pfam" id="PF02581">
    <property type="entry name" value="TMP-TENI"/>
    <property type="match status" value="1"/>
</dbReference>
<dbReference type="RefSeq" id="WP_073272097.1">
    <property type="nucleotide sequence ID" value="NZ_FQTU01000022.1"/>
</dbReference>
<comment type="similarity">
    <text evidence="9 10">Belongs to the thiamine-phosphate synthase family.</text>
</comment>
<dbReference type="CDD" id="cd00564">
    <property type="entry name" value="TMP_TenI"/>
    <property type="match status" value="1"/>
</dbReference>
<keyword evidence="5 9" id="KW-0784">Thiamine biosynthesis</keyword>
<dbReference type="PANTHER" id="PTHR20857">
    <property type="entry name" value="THIAMINE-PHOSPHATE PYROPHOSPHORYLASE"/>
    <property type="match status" value="1"/>
</dbReference>
<evidence type="ECO:0000259" key="12">
    <source>
        <dbReference type="Pfam" id="PF02581"/>
    </source>
</evidence>
<feature type="binding site" evidence="9">
    <location>
        <position position="92"/>
    </location>
    <ligand>
        <name>Mg(2+)</name>
        <dbReference type="ChEBI" id="CHEBI:18420"/>
    </ligand>
</feature>
<keyword evidence="4 9" id="KW-0460">Magnesium</keyword>
<dbReference type="InterPro" id="IPR022998">
    <property type="entry name" value="ThiamineP_synth_TenI"/>
</dbReference>
<evidence type="ECO:0000256" key="8">
    <source>
        <dbReference type="ARBA" id="ARBA00047883"/>
    </source>
</evidence>
<feature type="binding site" evidence="9">
    <location>
        <position position="73"/>
    </location>
    <ligand>
        <name>Mg(2+)</name>
        <dbReference type="ChEBI" id="CHEBI:18420"/>
    </ligand>
</feature>
<dbReference type="NCBIfam" id="TIGR00693">
    <property type="entry name" value="thiE"/>
    <property type="match status" value="1"/>
</dbReference>
<comment type="function">
    <text evidence="9">Condenses 4-methyl-5-(beta-hydroxyethyl)thiazole monophosphate (THZ-P) and 2-methyl-4-amino-5-hydroxymethyl pyrimidine pyrophosphate (HMP-PP) to form thiamine monophosphate (TMP).</text>
</comment>
<dbReference type="PANTHER" id="PTHR20857:SF23">
    <property type="entry name" value="THIAMINE BIOSYNTHETIC BIFUNCTIONAL ENZYME"/>
    <property type="match status" value="1"/>
</dbReference>
<feature type="binding site" evidence="9">
    <location>
        <begin position="40"/>
        <end position="44"/>
    </location>
    <ligand>
        <name>4-amino-2-methyl-5-(diphosphooxymethyl)pyrimidine</name>
        <dbReference type="ChEBI" id="CHEBI:57841"/>
    </ligand>
</feature>
<evidence type="ECO:0000256" key="2">
    <source>
        <dbReference type="ARBA" id="ARBA00022679"/>
    </source>
</evidence>
<evidence type="ECO:0000256" key="7">
    <source>
        <dbReference type="ARBA" id="ARBA00047851"/>
    </source>
</evidence>
<dbReference type="STRING" id="1120975.SAMN02746064_02184"/>
<evidence type="ECO:0000256" key="11">
    <source>
        <dbReference type="RuleBase" id="RU004253"/>
    </source>
</evidence>
<evidence type="ECO:0000313" key="13">
    <source>
        <dbReference type="EMBL" id="SHF23544.1"/>
    </source>
</evidence>
<comment type="pathway">
    <text evidence="1 9 11">Cofactor biosynthesis; thiamine diphosphate biosynthesis; thiamine phosphate from 4-amino-2-methyl-5-diphosphomethylpyrimidine and 4-methyl-5-(2-phosphoethyl)-thiazole: step 1/1.</text>
</comment>
<proteinExistence type="inferred from homology"/>
<accession>A0A1M5A008</accession>
<feature type="binding site" evidence="9">
    <location>
        <position position="167"/>
    </location>
    <ligand>
        <name>2-[(2R,5Z)-2-carboxy-4-methylthiazol-5(2H)-ylidene]ethyl phosphate</name>
        <dbReference type="ChEBI" id="CHEBI:62899"/>
    </ligand>
</feature>
<dbReference type="InterPro" id="IPR013785">
    <property type="entry name" value="Aldolase_TIM"/>
</dbReference>
<protein>
    <recommendedName>
        <fullName evidence="9">Thiamine-phosphate synthase</fullName>
        <shortName evidence="9">TP synthase</shortName>
        <shortName evidence="9">TPS</shortName>
        <ecNumber evidence="9">2.5.1.3</ecNumber>
    </recommendedName>
    <alternativeName>
        <fullName evidence="9">Thiamine-phosphate pyrophosphorylase</fullName>
        <shortName evidence="9">TMP pyrophosphorylase</shortName>
        <shortName evidence="9">TMP-PPase</shortName>
    </alternativeName>
</protein>
<dbReference type="GO" id="GO:0009228">
    <property type="term" value="P:thiamine biosynthetic process"/>
    <property type="evidence" value="ECO:0007669"/>
    <property type="project" value="UniProtKB-KW"/>
</dbReference>
<feature type="domain" description="Thiamine phosphate synthase/TenI" evidence="12">
    <location>
        <begin position="10"/>
        <end position="190"/>
    </location>
</feature>
<dbReference type="EC" id="2.5.1.3" evidence="9"/>
<reference evidence="13 14" key="1">
    <citation type="submission" date="2016-11" db="EMBL/GenBank/DDBJ databases">
        <authorList>
            <person name="Jaros S."/>
            <person name="Januszkiewicz K."/>
            <person name="Wedrychowicz H."/>
        </authorList>
    </citation>
    <scope>NUCLEOTIDE SEQUENCE [LARGE SCALE GENOMIC DNA]</scope>
    <source>
        <strain evidence="13 14">DSM 14828</strain>
    </source>
</reference>
<keyword evidence="14" id="KW-1185">Reference proteome</keyword>
<evidence type="ECO:0000256" key="9">
    <source>
        <dbReference type="HAMAP-Rule" id="MF_00097"/>
    </source>
</evidence>
<dbReference type="HAMAP" id="MF_00097">
    <property type="entry name" value="TMP_synthase"/>
    <property type="match status" value="1"/>
</dbReference>
<feature type="binding site" evidence="9">
    <location>
        <position position="72"/>
    </location>
    <ligand>
        <name>4-amino-2-methyl-5-(diphosphooxymethyl)pyrimidine</name>
        <dbReference type="ChEBI" id="CHEBI:57841"/>
    </ligand>
</feature>
<dbReference type="UniPathway" id="UPA00060">
    <property type="reaction ID" value="UER00141"/>
</dbReference>
<gene>
    <name evidence="9" type="primary">thiE</name>
    <name evidence="13" type="ORF">SAMN02746064_02184</name>
</gene>
<evidence type="ECO:0000256" key="3">
    <source>
        <dbReference type="ARBA" id="ARBA00022723"/>
    </source>
</evidence>
<sequence length="217" mass="23300">MKDSKDKLGVYLVTDRRWLDGRQLCGCVESALESGVDFVQLREKGISREIYKEDAIKIKKICERFDVPFVINDDVWAAVEFDADGVHIGQGDEEIRKAREILGEKKIIGVSVSNLEEALKAEKEGADYLGVGAVFATGSKNDTKAVKLEDLEIICDSVDIPVVAIGGIDKGNAAAVKATGASGIAVISAILACNDVGEAARELCDIWKAESGKQKVG</sequence>
<comment type="catalytic activity">
    <reaction evidence="6 9 10">
        <text>4-methyl-5-(2-phosphooxyethyl)-thiazole + 4-amino-2-methyl-5-(diphosphooxymethyl)pyrimidine + H(+) = thiamine phosphate + diphosphate</text>
        <dbReference type="Rhea" id="RHEA:22328"/>
        <dbReference type="ChEBI" id="CHEBI:15378"/>
        <dbReference type="ChEBI" id="CHEBI:33019"/>
        <dbReference type="ChEBI" id="CHEBI:37575"/>
        <dbReference type="ChEBI" id="CHEBI:57841"/>
        <dbReference type="ChEBI" id="CHEBI:58296"/>
        <dbReference type="EC" id="2.5.1.3"/>
    </reaction>
</comment>
<feature type="binding site" evidence="9">
    <location>
        <position position="140"/>
    </location>
    <ligand>
        <name>4-amino-2-methyl-5-(diphosphooxymethyl)pyrimidine</name>
        <dbReference type="ChEBI" id="CHEBI:57841"/>
    </ligand>
</feature>
<comment type="catalytic activity">
    <reaction evidence="7 9 10">
        <text>2-(2-carboxy-4-methylthiazol-5-yl)ethyl phosphate + 4-amino-2-methyl-5-(diphosphooxymethyl)pyrimidine + 2 H(+) = thiamine phosphate + CO2 + diphosphate</text>
        <dbReference type="Rhea" id="RHEA:47848"/>
        <dbReference type="ChEBI" id="CHEBI:15378"/>
        <dbReference type="ChEBI" id="CHEBI:16526"/>
        <dbReference type="ChEBI" id="CHEBI:33019"/>
        <dbReference type="ChEBI" id="CHEBI:37575"/>
        <dbReference type="ChEBI" id="CHEBI:57841"/>
        <dbReference type="ChEBI" id="CHEBI:62890"/>
        <dbReference type="EC" id="2.5.1.3"/>
    </reaction>
</comment>
<evidence type="ECO:0000256" key="4">
    <source>
        <dbReference type="ARBA" id="ARBA00022842"/>
    </source>
</evidence>
<dbReference type="InterPro" id="IPR036206">
    <property type="entry name" value="ThiamineP_synth_sf"/>
</dbReference>
<dbReference type="OrthoDB" id="9812206at2"/>
<feature type="binding site" evidence="9">
    <location>
        <begin position="137"/>
        <end position="139"/>
    </location>
    <ligand>
        <name>2-[(2R,5Z)-2-carboxy-4-methylthiazol-5(2H)-ylidene]ethyl phosphate</name>
        <dbReference type="ChEBI" id="CHEBI:62899"/>
    </ligand>
</feature>
<dbReference type="GO" id="GO:0004789">
    <property type="term" value="F:thiamine-phosphate diphosphorylase activity"/>
    <property type="evidence" value="ECO:0007669"/>
    <property type="project" value="UniProtKB-UniRule"/>
</dbReference>
<keyword evidence="3 9" id="KW-0479">Metal-binding</keyword>
<dbReference type="Gene3D" id="3.20.20.70">
    <property type="entry name" value="Aldolase class I"/>
    <property type="match status" value="1"/>
</dbReference>
<evidence type="ECO:0000256" key="10">
    <source>
        <dbReference type="RuleBase" id="RU003826"/>
    </source>
</evidence>